<dbReference type="Proteomes" id="UP000251571">
    <property type="component" value="Unassembled WGS sequence"/>
</dbReference>
<dbReference type="AlphaFoldDB" id="A0A2Y9ANP8"/>
<proteinExistence type="predicted"/>
<dbReference type="EMBL" id="QGDJ01000004">
    <property type="protein sequence ID" value="PWJ19338.1"/>
    <property type="molecule type" value="Genomic_DNA"/>
</dbReference>
<reference evidence="1 3" key="2">
    <citation type="submission" date="2018-03" db="EMBL/GenBank/DDBJ databases">
        <title>Genomic Encyclopedia of Archaeal and Bacterial Type Strains, Phase II (KMG-II): from individual species to whole genera.</title>
        <authorList>
            <person name="Goeker M."/>
        </authorList>
    </citation>
    <scope>NUCLEOTIDE SEQUENCE [LARGE SCALE GENOMIC DNA]</scope>
    <source>
        <strain evidence="1 3">DSM 25227</strain>
    </source>
</reference>
<organism evidence="2 4">
    <name type="scientific">Jannaschia seohaensis</name>
    <dbReference type="NCBI Taxonomy" id="475081"/>
    <lineage>
        <taxon>Bacteria</taxon>
        <taxon>Pseudomonadati</taxon>
        <taxon>Pseudomonadota</taxon>
        <taxon>Alphaproteobacteria</taxon>
        <taxon>Rhodobacterales</taxon>
        <taxon>Roseobacteraceae</taxon>
        <taxon>Jannaschia</taxon>
    </lineage>
</organism>
<name>A0A2Y9ANP8_9RHOB</name>
<keyword evidence="3" id="KW-1185">Reference proteome</keyword>
<dbReference type="EMBL" id="UETC01000004">
    <property type="protein sequence ID" value="SSA46000.1"/>
    <property type="molecule type" value="Genomic_DNA"/>
</dbReference>
<gene>
    <name evidence="1" type="ORF">BCF38_104274</name>
    <name evidence="2" type="ORF">SAMN05421539_104274</name>
</gene>
<protein>
    <recommendedName>
        <fullName evidence="5">Roadblock/LC7 domain-containing protein</fullName>
    </recommendedName>
</protein>
<dbReference type="OrthoDB" id="7857877at2"/>
<evidence type="ECO:0000313" key="3">
    <source>
        <dbReference type="Proteomes" id="UP000245839"/>
    </source>
</evidence>
<accession>A0A2Y9ANP8</accession>
<evidence type="ECO:0000313" key="2">
    <source>
        <dbReference type="EMBL" id="SSA46000.1"/>
    </source>
</evidence>
<evidence type="ECO:0000313" key="1">
    <source>
        <dbReference type="EMBL" id="PWJ19338.1"/>
    </source>
</evidence>
<dbReference type="Proteomes" id="UP000245839">
    <property type="component" value="Unassembled WGS sequence"/>
</dbReference>
<reference evidence="2 4" key="1">
    <citation type="submission" date="2016-10" db="EMBL/GenBank/DDBJ databases">
        <authorList>
            <person name="Cai Z."/>
        </authorList>
    </citation>
    <scope>NUCLEOTIDE SEQUENCE [LARGE SCALE GENOMIC DNA]</scope>
    <source>
        <strain evidence="2 4">DSM 25227</strain>
    </source>
</reference>
<evidence type="ECO:0000313" key="4">
    <source>
        <dbReference type="Proteomes" id="UP000251571"/>
    </source>
</evidence>
<evidence type="ECO:0008006" key="5">
    <source>
        <dbReference type="Google" id="ProtNLM"/>
    </source>
</evidence>
<sequence length="124" mass="13278">MTHDALRNFRHKIAGCEIALLMDLSTGTVLAWDSDLKWPQEELDALCGLAARLLSAAPGNGPEMGMMRAMLATETGCQVFQRGTPQGDEVFGCILAPEAAIDDVFEAAAWVFDDLLPGDRAALA</sequence>